<dbReference type="EMBL" id="QEAQ01000139">
    <property type="protein sequence ID" value="TPX54776.1"/>
    <property type="molecule type" value="Genomic_DNA"/>
</dbReference>
<evidence type="ECO:0000313" key="4">
    <source>
        <dbReference type="Proteomes" id="UP000318582"/>
    </source>
</evidence>
<gene>
    <name evidence="3" type="ORF">PhCBS80983_g05754</name>
</gene>
<accession>A0A507DTB5</accession>
<keyword evidence="2" id="KW-0472">Membrane</keyword>
<feature type="region of interest" description="Disordered" evidence="1">
    <location>
        <begin position="291"/>
        <end position="328"/>
    </location>
</feature>
<dbReference type="AlphaFoldDB" id="A0A507DTB5"/>
<feature type="region of interest" description="Disordered" evidence="1">
    <location>
        <begin position="214"/>
        <end position="247"/>
    </location>
</feature>
<dbReference type="Gene3D" id="2.30.30.40">
    <property type="entry name" value="SH3 Domains"/>
    <property type="match status" value="1"/>
</dbReference>
<keyword evidence="2" id="KW-1133">Transmembrane helix</keyword>
<proteinExistence type="predicted"/>
<evidence type="ECO:0000313" key="3">
    <source>
        <dbReference type="EMBL" id="TPX54776.1"/>
    </source>
</evidence>
<sequence length="328" mass="36318">MDSRTLTILLIVLASLIVVLLVVCIVLYCIYLRRNRRARDAYRELNDDGIDHHPPRTASSTPGGVLPAFLQEQKDLPAYVVVKAFVPKRRDDMRLEVGDMVTISMVFTDGNVHGFSHSSLSMGVFPLSCLGPAPGQPQRPSSLKRASDSMTTLVNSTPAAPANTPQQPPPPRQRQHEKVMFSMVTPETALDLVAETLTPERRAHYFESLLRDTLASPTPTSSPSVNPLESQLRASMEGAAGSESRSKQAWRKLRVGWKDAVRKELDQGYDKWLEARRDRFDIWQLMAENYGTSGWGTPTATPSESPVESPAVEETDDPITNRTPTGQP</sequence>
<reference evidence="3 4" key="1">
    <citation type="journal article" date="2019" name="Sci. Rep.">
        <title>Comparative genomics of chytrid fungi reveal insights into the obligate biotrophic and pathogenic lifestyle of Synchytrium endobioticum.</title>
        <authorList>
            <person name="van de Vossenberg B.T.L.H."/>
            <person name="Warris S."/>
            <person name="Nguyen H.D.T."/>
            <person name="van Gent-Pelzer M.P.E."/>
            <person name="Joly D.L."/>
            <person name="van de Geest H.C."/>
            <person name="Bonants P.J.M."/>
            <person name="Smith D.S."/>
            <person name="Levesque C.A."/>
            <person name="van der Lee T.A.J."/>
        </authorList>
    </citation>
    <scope>NUCLEOTIDE SEQUENCE [LARGE SCALE GENOMIC DNA]</scope>
    <source>
        <strain evidence="3 4">CBS 809.83</strain>
    </source>
</reference>
<dbReference type="SUPFAM" id="SSF50044">
    <property type="entry name" value="SH3-domain"/>
    <property type="match status" value="1"/>
</dbReference>
<keyword evidence="2" id="KW-0812">Transmembrane</keyword>
<feature type="compositionally biased region" description="Polar residues" evidence="1">
    <location>
        <begin position="318"/>
        <end position="328"/>
    </location>
</feature>
<feature type="transmembrane region" description="Helical" evidence="2">
    <location>
        <begin position="6"/>
        <end position="31"/>
    </location>
</feature>
<evidence type="ECO:0000256" key="1">
    <source>
        <dbReference type="SAM" id="MobiDB-lite"/>
    </source>
</evidence>
<evidence type="ECO:0008006" key="5">
    <source>
        <dbReference type="Google" id="ProtNLM"/>
    </source>
</evidence>
<comment type="caution">
    <text evidence="3">The sequence shown here is derived from an EMBL/GenBank/DDBJ whole genome shotgun (WGS) entry which is preliminary data.</text>
</comment>
<dbReference type="InterPro" id="IPR036028">
    <property type="entry name" value="SH3-like_dom_sf"/>
</dbReference>
<organism evidence="3 4">
    <name type="scientific">Powellomyces hirtus</name>
    <dbReference type="NCBI Taxonomy" id="109895"/>
    <lineage>
        <taxon>Eukaryota</taxon>
        <taxon>Fungi</taxon>
        <taxon>Fungi incertae sedis</taxon>
        <taxon>Chytridiomycota</taxon>
        <taxon>Chytridiomycota incertae sedis</taxon>
        <taxon>Chytridiomycetes</taxon>
        <taxon>Spizellomycetales</taxon>
        <taxon>Powellomycetaceae</taxon>
        <taxon>Powellomyces</taxon>
    </lineage>
</organism>
<feature type="region of interest" description="Disordered" evidence="1">
    <location>
        <begin position="133"/>
        <end position="177"/>
    </location>
</feature>
<dbReference type="Proteomes" id="UP000318582">
    <property type="component" value="Unassembled WGS sequence"/>
</dbReference>
<feature type="compositionally biased region" description="Low complexity" evidence="1">
    <location>
        <begin position="297"/>
        <end position="310"/>
    </location>
</feature>
<evidence type="ECO:0000256" key="2">
    <source>
        <dbReference type="SAM" id="Phobius"/>
    </source>
</evidence>
<protein>
    <recommendedName>
        <fullName evidence="5">SH3 domain-containing protein</fullName>
    </recommendedName>
</protein>
<name>A0A507DTB5_9FUNG</name>
<keyword evidence="4" id="KW-1185">Reference proteome</keyword>